<keyword evidence="3" id="KW-0489">Methyltransferase</keyword>
<dbReference type="AlphaFoldDB" id="A0A3A4ATR7"/>
<accession>A0A3A4ATR7</accession>
<dbReference type="GO" id="GO:0008170">
    <property type="term" value="F:N-methyltransferase activity"/>
    <property type="evidence" value="ECO:0007669"/>
    <property type="project" value="InterPro"/>
</dbReference>
<comment type="caution">
    <text evidence="3">The sequence shown here is derived from an EMBL/GenBank/DDBJ whole genome shotgun (WGS) entry which is preliminary data.</text>
</comment>
<dbReference type="GO" id="GO:0032259">
    <property type="term" value="P:methylation"/>
    <property type="evidence" value="ECO:0007669"/>
    <property type="project" value="UniProtKB-KW"/>
</dbReference>
<dbReference type="PROSITE" id="PS00092">
    <property type="entry name" value="N6_MTASE"/>
    <property type="match status" value="1"/>
</dbReference>
<dbReference type="PRINTS" id="PR00507">
    <property type="entry name" value="N12N6MTFRASE"/>
</dbReference>
<protein>
    <submittedName>
        <fullName evidence="3">SAM-dependent methyltransferase</fullName>
    </submittedName>
</protein>
<dbReference type="InterPro" id="IPR002052">
    <property type="entry name" value="DNA_methylase_N6_adenine_CS"/>
</dbReference>
<dbReference type="Gene3D" id="3.40.50.150">
    <property type="entry name" value="Vaccinia Virus protein VP39"/>
    <property type="match status" value="1"/>
</dbReference>
<dbReference type="GO" id="GO:0003677">
    <property type="term" value="F:DNA binding"/>
    <property type="evidence" value="ECO:0007669"/>
    <property type="project" value="InterPro"/>
</dbReference>
<dbReference type="Proteomes" id="UP000265768">
    <property type="component" value="Unassembled WGS sequence"/>
</dbReference>
<dbReference type="InterPro" id="IPR052916">
    <property type="entry name" value="Type-I_RE_MTase_Subunit"/>
</dbReference>
<dbReference type="EMBL" id="QZEY01000006">
    <property type="protein sequence ID" value="RJL31695.1"/>
    <property type="molecule type" value="Genomic_DNA"/>
</dbReference>
<evidence type="ECO:0000313" key="3">
    <source>
        <dbReference type="EMBL" id="RJL31695.1"/>
    </source>
</evidence>
<evidence type="ECO:0000313" key="4">
    <source>
        <dbReference type="Proteomes" id="UP000265768"/>
    </source>
</evidence>
<dbReference type="SUPFAM" id="SSF53335">
    <property type="entry name" value="S-adenosyl-L-methionine-dependent methyltransferases"/>
    <property type="match status" value="1"/>
</dbReference>
<keyword evidence="1" id="KW-0680">Restriction system</keyword>
<name>A0A3A4ATR7_9ACTN</name>
<evidence type="ECO:0000256" key="1">
    <source>
        <dbReference type="ARBA" id="ARBA00022747"/>
    </source>
</evidence>
<gene>
    <name evidence="3" type="ORF">D5H75_18500</name>
</gene>
<dbReference type="Pfam" id="PF02384">
    <property type="entry name" value="N6_Mtase"/>
    <property type="match status" value="1"/>
</dbReference>
<dbReference type="OrthoDB" id="9784823at2"/>
<dbReference type="PANTHER" id="PTHR42998">
    <property type="entry name" value="TYPE I RESTRICTION ENZYME HINDVIIP M PROTEIN-RELATED"/>
    <property type="match status" value="1"/>
</dbReference>
<organism evidence="3 4">
    <name type="scientific">Bailinhaonella thermotolerans</name>
    <dbReference type="NCBI Taxonomy" id="1070861"/>
    <lineage>
        <taxon>Bacteria</taxon>
        <taxon>Bacillati</taxon>
        <taxon>Actinomycetota</taxon>
        <taxon>Actinomycetes</taxon>
        <taxon>Streptosporangiales</taxon>
        <taxon>Streptosporangiaceae</taxon>
        <taxon>Bailinhaonella</taxon>
    </lineage>
</organism>
<reference evidence="3 4" key="1">
    <citation type="submission" date="2018-09" db="EMBL/GenBank/DDBJ databases">
        <title>YIM 75507 draft genome.</title>
        <authorList>
            <person name="Tang S."/>
            <person name="Feng Y."/>
        </authorList>
    </citation>
    <scope>NUCLEOTIDE SEQUENCE [LARGE SCALE GENOMIC DNA]</scope>
    <source>
        <strain evidence="3 4">YIM 75507</strain>
    </source>
</reference>
<dbReference type="GO" id="GO:0009307">
    <property type="term" value="P:DNA restriction-modification system"/>
    <property type="evidence" value="ECO:0007669"/>
    <property type="project" value="UniProtKB-KW"/>
</dbReference>
<sequence>MNSQAETWWTVRTRSPRVGVVSNQDPTVNAGDIARLADVGRAAVSNWRRRHEDFPRPVGGTASSPLFSLREIQDWLRRNGKRHRLSDADLAWQRLRASGDDLRLGHLVGRAGAFLLGLRDPALRKGLPGDPGDLDDPGLARLLTDLAEERGHREAFEFLCERYAEAHSRQLFVTPAPTAALMSRLALPAGGGTLLDPACGVGTLLLAEGAPGGRPARALGQELGEAAALISAVRLRLAGLEAHIVAGDSLRDDALDGELADAVVCDPPFNERAWGHAELTGDPRWEYGTPPRGEPELAWVQHCLAHVRPGGLVAILMPTAAAGRRPGRRIRANLLRAGALRAVVTLPGGGPDLWLLRRPVPGERPRSHILLMEAEDLSAVPAAWEAYLADPEAPPAVRIIELLDDDVDLSPARQRLRERGPDLGADFAAALEAFSAPSAGPPELDVLDEPQRPPTTTIGELAKAGLVTVHHSPVRPPSGDGETPVLLADDLVEGTTPTGRAPYDSGLTELRAGDVVASPIGHVRVLGEDLEPGTVLGPNLTLYRVDPERLDAHFLAGFLRSADLRPNVSHSRLDARRTRVPRLSLRGQRAYGEAFRRLAALEDEVRRRAELGRTLVRLGFDGLIDGHLRPRSRPEVPHAHR</sequence>
<dbReference type="PANTHER" id="PTHR42998:SF1">
    <property type="entry name" value="TYPE I RESTRICTION ENZYME HINDI METHYLASE SUBUNIT"/>
    <property type="match status" value="1"/>
</dbReference>
<feature type="domain" description="DNA methylase adenine-specific" evidence="2">
    <location>
        <begin position="154"/>
        <end position="348"/>
    </location>
</feature>
<dbReference type="InterPro" id="IPR029063">
    <property type="entry name" value="SAM-dependent_MTases_sf"/>
</dbReference>
<keyword evidence="3" id="KW-0808">Transferase</keyword>
<evidence type="ECO:0000259" key="2">
    <source>
        <dbReference type="Pfam" id="PF02384"/>
    </source>
</evidence>
<keyword evidence="4" id="KW-1185">Reference proteome</keyword>
<dbReference type="InterPro" id="IPR003356">
    <property type="entry name" value="DNA_methylase_A-5"/>
</dbReference>
<proteinExistence type="predicted"/>